<dbReference type="EMBL" id="QGDO01000002">
    <property type="protein sequence ID" value="PWJ43279.1"/>
    <property type="molecule type" value="Genomic_DNA"/>
</dbReference>
<protein>
    <submittedName>
        <fullName evidence="1">Uncharacterized protein</fullName>
    </submittedName>
</protein>
<organism evidence="1 2">
    <name type="scientific">Sediminitomix flava</name>
    <dbReference type="NCBI Taxonomy" id="379075"/>
    <lineage>
        <taxon>Bacteria</taxon>
        <taxon>Pseudomonadati</taxon>
        <taxon>Bacteroidota</taxon>
        <taxon>Cytophagia</taxon>
        <taxon>Cytophagales</taxon>
        <taxon>Flammeovirgaceae</taxon>
        <taxon>Sediminitomix</taxon>
    </lineage>
</organism>
<evidence type="ECO:0000313" key="1">
    <source>
        <dbReference type="EMBL" id="PWJ43279.1"/>
    </source>
</evidence>
<sequence>MFKKATPQDLSDAVRLLFFSAPDMLDYVFADRKTGNALAFLGYAFKNGKGLFGYKNQYILSTSQEETIALHYLSPPEKRIQHHSDTLSQIFHFYSFFTALKVAIRYFRVYSFQSSATYFSSIAFIPFTTNLEELKHLLYLFEHQVKASPLTLKTVVFSSTRKNSLEQLGYHLIKRKSTKLKNNYGKVPHTYVLEKHIFNFEIQH</sequence>
<evidence type="ECO:0000313" key="2">
    <source>
        <dbReference type="Proteomes" id="UP000245535"/>
    </source>
</evidence>
<accession>A0A315ZDS6</accession>
<gene>
    <name evidence="1" type="ORF">BC781_102828</name>
</gene>
<dbReference type="Proteomes" id="UP000245535">
    <property type="component" value="Unassembled WGS sequence"/>
</dbReference>
<comment type="caution">
    <text evidence="1">The sequence shown here is derived from an EMBL/GenBank/DDBJ whole genome shotgun (WGS) entry which is preliminary data.</text>
</comment>
<dbReference type="OrthoDB" id="9789605at2"/>
<proteinExistence type="predicted"/>
<keyword evidence="2" id="KW-1185">Reference proteome</keyword>
<dbReference type="RefSeq" id="WP_109617691.1">
    <property type="nucleotide sequence ID" value="NZ_QGDO01000002.1"/>
</dbReference>
<dbReference type="AlphaFoldDB" id="A0A315ZDS6"/>
<name>A0A315ZDS6_SEDFL</name>
<reference evidence="1 2" key="1">
    <citation type="submission" date="2018-03" db="EMBL/GenBank/DDBJ databases">
        <title>Genomic Encyclopedia of Archaeal and Bacterial Type Strains, Phase II (KMG-II): from individual species to whole genera.</title>
        <authorList>
            <person name="Goeker M."/>
        </authorList>
    </citation>
    <scope>NUCLEOTIDE SEQUENCE [LARGE SCALE GENOMIC DNA]</scope>
    <source>
        <strain evidence="1 2">DSM 28229</strain>
    </source>
</reference>